<dbReference type="Proteomes" id="UP000663872">
    <property type="component" value="Unassembled WGS sequence"/>
</dbReference>
<dbReference type="PROSITE" id="PS00236">
    <property type="entry name" value="NEUROTR_ION_CHANNEL"/>
    <property type="match status" value="1"/>
</dbReference>
<keyword evidence="4 5" id="KW-0472">Membrane</keyword>
<dbReference type="InterPro" id="IPR006201">
    <property type="entry name" value="Neur_channel"/>
</dbReference>
<proteinExistence type="inferred from homology"/>
<feature type="chain" id="PRO_5033103500" description="Neurotransmitter-gated ion-channel ligand-binding domain-containing protein" evidence="5">
    <location>
        <begin position="21"/>
        <end position="681"/>
    </location>
</feature>
<accession>A0A818FUK0</accession>
<evidence type="ECO:0000256" key="1">
    <source>
        <dbReference type="ARBA" id="ARBA00004141"/>
    </source>
</evidence>
<evidence type="ECO:0000313" key="7">
    <source>
        <dbReference type="EMBL" id="CAF3479130.1"/>
    </source>
</evidence>
<keyword evidence="5" id="KW-0406">Ion transport</keyword>
<dbReference type="Gene3D" id="2.70.170.10">
    <property type="entry name" value="Neurotransmitter-gated ion-channel ligand-binding domain"/>
    <property type="match status" value="1"/>
</dbReference>
<dbReference type="SUPFAM" id="SSF90112">
    <property type="entry name" value="Neurotransmitter-gated ion-channel transmembrane pore"/>
    <property type="match status" value="1"/>
</dbReference>
<keyword evidence="5" id="KW-0732">Signal</keyword>
<feature type="signal peptide" evidence="5">
    <location>
        <begin position="1"/>
        <end position="20"/>
    </location>
</feature>
<dbReference type="PRINTS" id="PR00252">
    <property type="entry name" value="NRIONCHANNEL"/>
</dbReference>
<dbReference type="GO" id="GO:0016020">
    <property type="term" value="C:membrane"/>
    <property type="evidence" value="ECO:0007669"/>
    <property type="project" value="UniProtKB-SubCell"/>
</dbReference>
<dbReference type="Pfam" id="PF02931">
    <property type="entry name" value="Neur_chan_LBD"/>
    <property type="match status" value="1"/>
</dbReference>
<dbReference type="EMBL" id="CAJNYT010002595">
    <property type="protein sequence ID" value="CAF3479130.1"/>
    <property type="molecule type" value="Genomic_DNA"/>
</dbReference>
<dbReference type="InterPro" id="IPR006202">
    <property type="entry name" value="Neur_chan_lig-bd"/>
</dbReference>
<feature type="domain" description="Neurotransmitter-gated ion-channel ligand-binding" evidence="6">
    <location>
        <begin position="30"/>
        <end position="238"/>
    </location>
</feature>
<feature type="transmembrane region" description="Helical" evidence="5">
    <location>
        <begin position="239"/>
        <end position="258"/>
    </location>
</feature>
<keyword evidence="2 5" id="KW-0812">Transmembrane</keyword>
<feature type="transmembrane region" description="Helical" evidence="5">
    <location>
        <begin position="295"/>
        <end position="319"/>
    </location>
</feature>
<dbReference type="InterPro" id="IPR036734">
    <property type="entry name" value="Neur_chan_lig-bd_sf"/>
</dbReference>
<keyword evidence="5" id="KW-0407">Ion channel</keyword>
<keyword evidence="3 5" id="KW-1133">Transmembrane helix</keyword>
<dbReference type="GO" id="GO:0005230">
    <property type="term" value="F:extracellular ligand-gated monoatomic ion channel activity"/>
    <property type="evidence" value="ECO:0007669"/>
    <property type="project" value="InterPro"/>
</dbReference>
<evidence type="ECO:0000256" key="3">
    <source>
        <dbReference type="ARBA" id="ARBA00022989"/>
    </source>
</evidence>
<gene>
    <name evidence="7" type="ORF">GRG538_LOCUS16214</name>
</gene>
<evidence type="ECO:0000259" key="6">
    <source>
        <dbReference type="Pfam" id="PF02931"/>
    </source>
</evidence>
<evidence type="ECO:0000256" key="2">
    <source>
        <dbReference type="ARBA" id="ARBA00022692"/>
    </source>
</evidence>
<dbReference type="SUPFAM" id="SSF63712">
    <property type="entry name" value="Nicotinic receptor ligand binding domain-like"/>
    <property type="match status" value="1"/>
</dbReference>
<sequence>MITLARFVALLYYVLHVGDCGTLPAAQQAEQTLITSLLNAYNKNIRPEELVSVSITAALKQILTLDEKQQIMTSSSYISQTWNDDRLSWTPNSSNNIEVVMLPVKSLWLPDTMILNSGDTSGYLTVSDYSLASVLYTGKVNVILPTLAIKTRCNLYVRKFPFDQQLCTINLTSWSQGANRVIYIENSSEVLDLTEYSEHPLWKLTGTDVILIEAGDRAPFESTYNDVISIQLYLERKPLYFMMNGIFACLVLNCVTLLSYYIPFGTQIGLCMTCFMTYSVYSLNFSSLFPQQSEYLMIITLYFLLSMSWTLISMTWFIICNHFLAKAAMPVPLVMFSGLLQRLFACCLKLLASCTARINRIHNFAKNQQVAIEDAESTKTKPNDTNSNQTVPIRSKASNYVTLNGCVWSDCNNIILPVNTYSNDCSKLEVPLNYAKPNDKKITISMARLSPPSQQTTMNNTLFILTGGPGGSGLSMIPYVDFFSHLLMIYPNLVQASIMDSVVHAQLVSMSRAYLWASFITKRFLAYCQFQLECNQYFPAVEPPPIMVSRLLRELARNNHRCANEYFSRYHLTDKKLRSLFLNMIASNVLFYDGTVIPAIIFRLNPYNQEDVIVLKFFFETTLGTPESTSENNQNSSPLVDSLVLLFNIVQSGLCLGKYEDEADDGTILAWDTSTLISADH</sequence>
<feature type="transmembrane region" description="Helical" evidence="5">
    <location>
        <begin position="264"/>
        <end position="283"/>
    </location>
</feature>
<protein>
    <recommendedName>
        <fullName evidence="6">Neurotransmitter-gated ion-channel ligand-binding domain-containing protein</fullName>
    </recommendedName>
</protein>
<name>A0A818FUK0_9BILA</name>
<dbReference type="Gene3D" id="1.20.58.390">
    <property type="entry name" value="Neurotransmitter-gated ion-channel transmembrane domain"/>
    <property type="match status" value="1"/>
</dbReference>
<dbReference type="PANTHER" id="PTHR18945">
    <property type="entry name" value="NEUROTRANSMITTER GATED ION CHANNEL"/>
    <property type="match status" value="1"/>
</dbReference>
<dbReference type="InterPro" id="IPR038050">
    <property type="entry name" value="Neuro_actylchol_rec"/>
</dbReference>
<evidence type="ECO:0000256" key="5">
    <source>
        <dbReference type="RuleBase" id="RU000687"/>
    </source>
</evidence>
<organism evidence="7 8">
    <name type="scientific">Rotaria socialis</name>
    <dbReference type="NCBI Taxonomy" id="392032"/>
    <lineage>
        <taxon>Eukaryota</taxon>
        <taxon>Metazoa</taxon>
        <taxon>Spiralia</taxon>
        <taxon>Gnathifera</taxon>
        <taxon>Rotifera</taxon>
        <taxon>Eurotatoria</taxon>
        <taxon>Bdelloidea</taxon>
        <taxon>Philodinida</taxon>
        <taxon>Philodinidae</taxon>
        <taxon>Rotaria</taxon>
    </lineage>
</organism>
<dbReference type="AlphaFoldDB" id="A0A818FUK0"/>
<feature type="transmembrane region" description="Helical" evidence="5">
    <location>
        <begin position="580"/>
        <end position="602"/>
    </location>
</feature>
<dbReference type="InterPro" id="IPR018000">
    <property type="entry name" value="Neurotransmitter_ion_chnl_CS"/>
</dbReference>
<reference evidence="7" key="1">
    <citation type="submission" date="2021-02" db="EMBL/GenBank/DDBJ databases">
        <authorList>
            <person name="Nowell W R."/>
        </authorList>
    </citation>
    <scope>NUCLEOTIDE SEQUENCE</scope>
</reference>
<evidence type="ECO:0000313" key="8">
    <source>
        <dbReference type="Proteomes" id="UP000663872"/>
    </source>
</evidence>
<keyword evidence="5" id="KW-0813">Transport</keyword>
<dbReference type="GO" id="GO:0004888">
    <property type="term" value="F:transmembrane signaling receptor activity"/>
    <property type="evidence" value="ECO:0007669"/>
    <property type="project" value="InterPro"/>
</dbReference>
<comment type="similarity">
    <text evidence="5">Belongs to the ligand-gated ion channel (TC 1.A.9) family.</text>
</comment>
<dbReference type="FunFam" id="2.70.170.10:FF:000028">
    <property type="entry name" value="AcetylCholine Receptor"/>
    <property type="match status" value="1"/>
</dbReference>
<dbReference type="InterPro" id="IPR036719">
    <property type="entry name" value="Neuro-gated_channel_TM_sf"/>
</dbReference>
<dbReference type="CDD" id="cd18989">
    <property type="entry name" value="LGIC_ECD_cation"/>
    <property type="match status" value="1"/>
</dbReference>
<comment type="caution">
    <text evidence="7">The sequence shown here is derived from an EMBL/GenBank/DDBJ whole genome shotgun (WGS) entry which is preliminary data.</text>
</comment>
<comment type="subcellular location">
    <subcellularLocation>
        <location evidence="1">Membrane</location>
        <topology evidence="1">Multi-pass membrane protein</topology>
    </subcellularLocation>
</comment>
<evidence type="ECO:0000256" key="4">
    <source>
        <dbReference type="ARBA" id="ARBA00023136"/>
    </source>
</evidence>